<dbReference type="Gene3D" id="3.30.70.1150">
    <property type="entry name" value="ACT-like. Chain A, domain 2"/>
    <property type="match status" value="1"/>
</dbReference>
<evidence type="ECO:0000313" key="2">
    <source>
        <dbReference type="Proteomes" id="UP001290861"/>
    </source>
</evidence>
<evidence type="ECO:0000313" key="1">
    <source>
        <dbReference type="EMBL" id="MDZ8120338.1"/>
    </source>
</evidence>
<gene>
    <name evidence="1" type="ORF">P9H32_17030</name>
</gene>
<dbReference type="InterPro" id="IPR027271">
    <property type="entry name" value="Acetolactate_synth/TF_NikR_C"/>
</dbReference>
<keyword evidence="2" id="KW-1185">Reference proteome</keyword>
<dbReference type="RefSeq" id="WP_322610112.1">
    <property type="nucleotide sequence ID" value="NZ_JARVCO010000012.1"/>
</dbReference>
<dbReference type="Proteomes" id="UP001290861">
    <property type="component" value="Unassembled WGS sequence"/>
</dbReference>
<name>A0ABU5N1R6_9BACT</name>
<proteinExistence type="predicted"/>
<dbReference type="InterPro" id="IPR023860">
    <property type="entry name" value="FeFe-hyd_TM1266"/>
</dbReference>
<dbReference type="SUPFAM" id="SSF55021">
    <property type="entry name" value="ACT-like"/>
    <property type="match status" value="1"/>
</dbReference>
<sequence length="115" mass="12244">MHLSEQSAAAGREDSLKRNLTVSINGTEEIMEKRLGFVGLIIENREKNAAAVNTLLSEYGDIILARTGVPCPDRNCSAITLVIDADTDQLGSLTGKLGRLSGVSVKSMLSKAQQA</sequence>
<comment type="caution">
    <text evidence="1">The sequence shown here is derived from an EMBL/GenBank/DDBJ whole genome shotgun (WGS) entry which is preliminary data.</text>
</comment>
<protein>
    <submittedName>
        <fullName evidence="1">Iron-only hydrogenase system regulator</fullName>
    </submittedName>
</protein>
<dbReference type="Pfam" id="PF21699">
    <property type="entry name" value="TM1266-like"/>
    <property type="match status" value="1"/>
</dbReference>
<dbReference type="InterPro" id="IPR045865">
    <property type="entry name" value="ACT-like_dom_sf"/>
</dbReference>
<accession>A0ABU5N1R6</accession>
<dbReference type="EMBL" id="JARVCO010000012">
    <property type="protein sequence ID" value="MDZ8120338.1"/>
    <property type="molecule type" value="Genomic_DNA"/>
</dbReference>
<reference evidence="1 2" key="1">
    <citation type="journal article" date="2024" name="Appl. Environ. Microbiol.">
        <title>Pontiella agarivorans sp. nov., a novel marine anaerobic bacterium capable of degrading macroalgal polysaccharides and fixing nitrogen.</title>
        <authorList>
            <person name="Liu N."/>
            <person name="Kivenson V."/>
            <person name="Peng X."/>
            <person name="Cui Z."/>
            <person name="Lankiewicz T.S."/>
            <person name="Gosselin K.M."/>
            <person name="English C.J."/>
            <person name="Blair E.M."/>
            <person name="O'Malley M.A."/>
            <person name="Valentine D.L."/>
        </authorList>
    </citation>
    <scope>NUCLEOTIDE SEQUENCE [LARGE SCALE GENOMIC DNA]</scope>
    <source>
        <strain evidence="1 2">NLcol2</strain>
    </source>
</reference>
<dbReference type="NCBIfam" id="TIGR03959">
    <property type="entry name" value="hyd_TM1266"/>
    <property type="match status" value="1"/>
</dbReference>
<organism evidence="1 2">
    <name type="scientific">Pontiella agarivorans</name>
    <dbReference type="NCBI Taxonomy" id="3038953"/>
    <lineage>
        <taxon>Bacteria</taxon>
        <taxon>Pseudomonadati</taxon>
        <taxon>Kiritimatiellota</taxon>
        <taxon>Kiritimatiellia</taxon>
        <taxon>Kiritimatiellales</taxon>
        <taxon>Pontiellaceae</taxon>
        <taxon>Pontiella</taxon>
    </lineage>
</organism>